<gene>
    <name evidence="1" type="ORF">ERS852480_03247</name>
</gene>
<evidence type="ECO:0000313" key="1">
    <source>
        <dbReference type="EMBL" id="CUP39995.1"/>
    </source>
</evidence>
<sequence length="131" mass="15243">MGLDLEQVMVLLQRRYNFLREIKRLTADLQDAVSREDSVSAGLILQMRADEMENIENCQELIWRMAEEGQRENEDIHRLMSGEFLSMAEGMSYEEDKILKLRKKTAALIKEIQDADKIVNKRAAGTKSFYK</sequence>
<evidence type="ECO:0000313" key="2">
    <source>
        <dbReference type="Proteomes" id="UP000095512"/>
    </source>
</evidence>
<organism evidence="1 2">
    <name type="scientific">Enterocloster clostridioformis</name>
    <dbReference type="NCBI Taxonomy" id="1531"/>
    <lineage>
        <taxon>Bacteria</taxon>
        <taxon>Bacillati</taxon>
        <taxon>Bacillota</taxon>
        <taxon>Clostridia</taxon>
        <taxon>Lachnospirales</taxon>
        <taxon>Lachnospiraceae</taxon>
        <taxon>Enterocloster</taxon>
    </lineage>
</organism>
<dbReference type="RefSeq" id="WP_057572250.1">
    <property type="nucleotide sequence ID" value="NZ_CATYWZ010000015.1"/>
</dbReference>
<accession>A0A174N1M1</accession>
<evidence type="ECO:0008006" key="3">
    <source>
        <dbReference type="Google" id="ProtNLM"/>
    </source>
</evidence>
<name>A0A174N1M1_9FIRM</name>
<dbReference type="AlphaFoldDB" id="A0A174N1M1"/>
<dbReference type="EMBL" id="CZAB01000032">
    <property type="protein sequence ID" value="CUP39995.1"/>
    <property type="molecule type" value="Genomic_DNA"/>
</dbReference>
<proteinExistence type="predicted"/>
<protein>
    <recommendedName>
        <fullName evidence="3">Flagellar protein FlgN</fullName>
    </recommendedName>
</protein>
<reference evidence="1 2" key="1">
    <citation type="submission" date="2015-09" db="EMBL/GenBank/DDBJ databases">
        <authorList>
            <consortium name="Pathogen Informatics"/>
        </authorList>
    </citation>
    <scope>NUCLEOTIDE SEQUENCE [LARGE SCALE GENOMIC DNA]</scope>
    <source>
        <strain evidence="1 2">2789STDY5834865</strain>
    </source>
</reference>
<dbReference type="Proteomes" id="UP000095512">
    <property type="component" value="Unassembled WGS sequence"/>
</dbReference>